<evidence type="ECO:0000256" key="1">
    <source>
        <dbReference type="SAM" id="MobiDB-lite"/>
    </source>
</evidence>
<evidence type="ECO:0000313" key="2">
    <source>
        <dbReference type="EMBL" id="ERH25121.1"/>
    </source>
</evidence>
<organism evidence="2 3">
    <name type="scientific">Actinomyces johnsonii F0542</name>
    <dbReference type="NCBI Taxonomy" id="1321818"/>
    <lineage>
        <taxon>Bacteria</taxon>
        <taxon>Bacillati</taxon>
        <taxon>Actinomycetota</taxon>
        <taxon>Actinomycetes</taxon>
        <taxon>Actinomycetales</taxon>
        <taxon>Actinomycetaceae</taxon>
        <taxon>Actinomyces</taxon>
    </lineage>
</organism>
<evidence type="ECO:0000313" key="3">
    <source>
        <dbReference type="Proteomes" id="UP000016536"/>
    </source>
</evidence>
<protein>
    <submittedName>
        <fullName evidence="2">Uncharacterized protein</fullName>
    </submittedName>
</protein>
<feature type="compositionally biased region" description="Basic and acidic residues" evidence="1">
    <location>
        <begin position="10"/>
        <end position="22"/>
    </location>
</feature>
<comment type="caution">
    <text evidence="2">The sequence shown here is derived from an EMBL/GenBank/DDBJ whole genome shotgun (WGS) entry which is preliminary data.</text>
</comment>
<dbReference type="EMBL" id="AWSE01000034">
    <property type="protein sequence ID" value="ERH25121.1"/>
    <property type="molecule type" value="Genomic_DNA"/>
</dbReference>
<sequence>MLLRGSCPQCRDRADERPRDGLPMRRIGSSAWIVDGPWEPCLSAHGGGLCTPGDLFR</sequence>
<reference evidence="2 3" key="1">
    <citation type="submission" date="2013-08" db="EMBL/GenBank/DDBJ databases">
        <authorList>
            <person name="Weinstock G."/>
            <person name="Sodergren E."/>
            <person name="Wylie T."/>
            <person name="Fulton L."/>
            <person name="Fulton R."/>
            <person name="Fronick C."/>
            <person name="O'Laughlin M."/>
            <person name="Godfrey J."/>
            <person name="Miner T."/>
            <person name="Herter B."/>
            <person name="Appelbaum E."/>
            <person name="Cordes M."/>
            <person name="Lek S."/>
            <person name="Wollam A."/>
            <person name="Pepin K.H."/>
            <person name="Palsikar V.B."/>
            <person name="Mitreva M."/>
            <person name="Wilson R.K."/>
        </authorList>
    </citation>
    <scope>NUCLEOTIDE SEQUENCE [LARGE SCALE GENOMIC DNA]</scope>
    <source>
        <strain evidence="2 3">F0542</strain>
    </source>
</reference>
<proteinExistence type="predicted"/>
<accession>U1QT25</accession>
<dbReference type="Proteomes" id="UP000016536">
    <property type="component" value="Unassembled WGS sequence"/>
</dbReference>
<feature type="region of interest" description="Disordered" evidence="1">
    <location>
        <begin position="1"/>
        <end position="22"/>
    </location>
</feature>
<dbReference type="AlphaFoldDB" id="U1QT25"/>
<keyword evidence="3" id="KW-1185">Reference proteome</keyword>
<gene>
    <name evidence="2" type="ORF">HMPREF1979_00781</name>
</gene>
<name>U1QT25_9ACTO</name>
<dbReference type="HOGENOM" id="CLU_2986181_0_0_11"/>